<sequence length="178" mass="20779">MIEDQVVGQKNQRKTSAIKHGQKNTRLYSVWISIKTRCHNPKVNAYKYNGALGIKMCERWQKNFLNFKADMGESYQEHVAQHGVKNTTLLRIDKEKDYQPSNCRWATKAEQAFNTRKKKRQFMAIRVSDCSLETSSNITEFAQKHGLSRCCISTALHGHTKDNRYRDWIFLFVDDRSG</sequence>
<comment type="caution">
    <text evidence="1">The sequence shown here is derived from an EMBL/GenBank/DDBJ whole genome shotgun (WGS) entry which is preliminary data.</text>
</comment>
<dbReference type="Proteomes" id="UP001594351">
    <property type="component" value="Unassembled WGS sequence"/>
</dbReference>
<organism evidence="1 2">
    <name type="scientific">candidate division CSSED10-310 bacterium</name>
    <dbReference type="NCBI Taxonomy" id="2855610"/>
    <lineage>
        <taxon>Bacteria</taxon>
        <taxon>Bacteria division CSSED10-310</taxon>
    </lineage>
</organism>
<proteinExistence type="predicted"/>
<evidence type="ECO:0000313" key="1">
    <source>
        <dbReference type="EMBL" id="MFC1854192.1"/>
    </source>
</evidence>
<dbReference type="EMBL" id="JBHPBY010000759">
    <property type="protein sequence ID" value="MFC1854192.1"/>
    <property type="molecule type" value="Genomic_DNA"/>
</dbReference>
<reference evidence="1 2" key="1">
    <citation type="submission" date="2024-09" db="EMBL/GenBank/DDBJ databases">
        <title>Laminarin stimulates single cell rates of sulfate reduction while oxygen inhibits transcriptomic activity in coastal marine sediment.</title>
        <authorList>
            <person name="Lindsay M."/>
            <person name="Orcutt B."/>
            <person name="Emerson D."/>
            <person name="Stepanauskas R."/>
            <person name="D'Angelo T."/>
        </authorList>
    </citation>
    <scope>NUCLEOTIDE SEQUENCE [LARGE SCALE GENOMIC DNA]</scope>
    <source>
        <strain evidence="1">SAG AM-311-K15</strain>
    </source>
</reference>
<gene>
    <name evidence="1" type="ORF">ACFL27_28750</name>
</gene>
<protein>
    <recommendedName>
        <fullName evidence="3">ISXO2-like transposase domain-containing protein</fullName>
    </recommendedName>
</protein>
<accession>A0ABV6Z6X0</accession>
<evidence type="ECO:0008006" key="3">
    <source>
        <dbReference type="Google" id="ProtNLM"/>
    </source>
</evidence>
<name>A0ABV6Z6X0_UNCC1</name>
<evidence type="ECO:0000313" key="2">
    <source>
        <dbReference type="Proteomes" id="UP001594351"/>
    </source>
</evidence>
<keyword evidence="2" id="KW-1185">Reference proteome</keyword>